<dbReference type="InterPro" id="IPR050951">
    <property type="entry name" value="Retrovirus_Pol_polyprotein"/>
</dbReference>
<gene>
    <name evidence="4" type="ORF">SI8410_04005357</name>
</gene>
<keyword evidence="5" id="KW-1185">Reference proteome</keyword>
<dbReference type="EMBL" id="LR746267">
    <property type="protein sequence ID" value="CAA7394696.1"/>
    <property type="molecule type" value="Genomic_DNA"/>
</dbReference>
<dbReference type="AlphaFoldDB" id="A0A7I8KBQ7"/>
<evidence type="ECO:0000259" key="3">
    <source>
        <dbReference type="Pfam" id="PF17919"/>
    </source>
</evidence>
<evidence type="ECO:0000256" key="1">
    <source>
        <dbReference type="ARBA" id="ARBA00023268"/>
    </source>
</evidence>
<dbReference type="Gene3D" id="3.30.70.270">
    <property type="match status" value="2"/>
</dbReference>
<sequence>MNQVLKPSIRNIVVVCFDDILIYSTIEEEHYHHLRYVLTVSQQNKLFINLNKCKFLTSSFIFLGYIGSVDDIKVDEEKIEAIKDCSIMAPITEWMKRENFKWTDAADRSFIQIKEKLSSAPILALSNFDKLFNVEYDASNIVIRAVLSQEGRLAFFYSEKLTLLVDYI</sequence>
<dbReference type="PANTHER" id="PTHR37984:SF5">
    <property type="entry name" value="PROTEIN NYNRIN-LIKE"/>
    <property type="match status" value="1"/>
</dbReference>
<dbReference type="Pfam" id="PF17919">
    <property type="entry name" value="RT_RNaseH_2"/>
    <property type="match status" value="1"/>
</dbReference>
<dbReference type="OrthoDB" id="1909920at2759"/>
<feature type="domain" description="Reverse transcriptase" evidence="2">
    <location>
        <begin position="1"/>
        <end position="65"/>
    </location>
</feature>
<feature type="domain" description="Reverse transcriptase/retrotransposon-derived protein RNase H-like" evidence="3">
    <location>
        <begin position="102"/>
        <end position="162"/>
    </location>
</feature>
<evidence type="ECO:0000259" key="2">
    <source>
        <dbReference type="Pfam" id="PF00078"/>
    </source>
</evidence>
<dbReference type="Pfam" id="PF00078">
    <property type="entry name" value="RVT_1"/>
    <property type="match status" value="1"/>
</dbReference>
<evidence type="ECO:0000313" key="4">
    <source>
        <dbReference type="EMBL" id="CAA7394696.1"/>
    </source>
</evidence>
<dbReference type="Proteomes" id="UP000663760">
    <property type="component" value="Chromosome 4"/>
</dbReference>
<accession>A0A7I8KBQ7</accession>
<name>A0A7I8KBQ7_SPIIN</name>
<proteinExistence type="predicted"/>
<dbReference type="SUPFAM" id="SSF56672">
    <property type="entry name" value="DNA/RNA polymerases"/>
    <property type="match status" value="1"/>
</dbReference>
<dbReference type="InterPro" id="IPR041577">
    <property type="entry name" value="RT_RNaseH_2"/>
</dbReference>
<dbReference type="InterPro" id="IPR043128">
    <property type="entry name" value="Rev_trsase/Diguanyl_cyclase"/>
</dbReference>
<evidence type="ECO:0000313" key="5">
    <source>
        <dbReference type="Proteomes" id="UP000663760"/>
    </source>
</evidence>
<organism evidence="4 5">
    <name type="scientific">Spirodela intermedia</name>
    <name type="common">Intermediate duckweed</name>
    <dbReference type="NCBI Taxonomy" id="51605"/>
    <lineage>
        <taxon>Eukaryota</taxon>
        <taxon>Viridiplantae</taxon>
        <taxon>Streptophyta</taxon>
        <taxon>Embryophyta</taxon>
        <taxon>Tracheophyta</taxon>
        <taxon>Spermatophyta</taxon>
        <taxon>Magnoliopsida</taxon>
        <taxon>Liliopsida</taxon>
        <taxon>Araceae</taxon>
        <taxon>Lemnoideae</taxon>
        <taxon>Spirodela</taxon>
    </lineage>
</organism>
<reference evidence="4" key="1">
    <citation type="submission" date="2020-02" db="EMBL/GenBank/DDBJ databases">
        <authorList>
            <person name="Scholz U."/>
            <person name="Mascher M."/>
            <person name="Fiebig A."/>
        </authorList>
    </citation>
    <scope>NUCLEOTIDE SEQUENCE</scope>
</reference>
<dbReference type="PANTHER" id="PTHR37984">
    <property type="entry name" value="PROTEIN CBG26694"/>
    <property type="match status" value="1"/>
</dbReference>
<keyword evidence="1" id="KW-0511">Multifunctional enzyme</keyword>
<dbReference type="GO" id="GO:0003824">
    <property type="term" value="F:catalytic activity"/>
    <property type="evidence" value="ECO:0007669"/>
    <property type="project" value="UniProtKB-KW"/>
</dbReference>
<protein>
    <submittedName>
        <fullName evidence="4">Uncharacterized protein</fullName>
    </submittedName>
</protein>
<dbReference type="InterPro" id="IPR000477">
    <property type="entry name" value="RT_dom"/>
</dbReference>
<dbReference type="InterPro" id="IPR043502">
    <property type="entry name" value="DNA/RNA_pol_sf"/>
</dbReference>